<dbReference type="Proteomes" id="UP000225889">
    <property type="component" value="Unassembled WGS sequence"/>
</dbReference>
<reference evidence="1 2" key="1">
    <citation type="submission" date="2017-10" db="EMBL/GenBank/DDBJ databases">
        <title>Resolving the taxonomy of Roseburia spp., Eubacterium rectale and Agathobacter spp. through phylogenomic analysis.</title>
        <authorList>
            <person name="Sheridan P.O."/>
            <person name="Walker A.W."/>
            <person name="Duncan S.H."/>
            <person name="Scott K.P."/>
            <person name="Toole P.W.O."/>
            <person name="Luis P."/>
            <person name="Flint H.J."/>
        </authorList>
    </citation>
    <scope>NUCLEOTIDE SEQUENCE [LARGE SCALE GENOMIC DNA]</scope>
    <source>
        <strain evidence="1 2">JK626</strain>
    </source>
</reference>
<organism evidence="1 2">
    <name type="scientific">Pseudobutyrivibrio ruminis</name>
    <dbReference type="NCBI Taxonomy" id="46206"/>
    <lineage>
        <taxon>Bacteria</taxon>
        <taxon>Bacillati</taxon>
        <taxon>Bacillota</taxon>
        <taxon>Clostridia</taxon>
        <taxon>Lachnospirales</taxon>
        <taxon>Lachnospiraceae</taxon>
        <taxon>Pseudobutyrivibrio</taxon>
    </lineage>
</organism>
<accession>A0A2G3DV79</accession>
<gene>
    <name evidence="1" type="ORF">CSX01_08305</name>
</gene>
<evidence type="ECO:0000313" key="1">
    <source>
        <dbReference type="EMBL" id="PHU34780.1"/>
    </source>
</evidence>
<protein>
    <submittedName>
        <fullName evidence="1">Uncharacterized protein</fullName>
    </submittedName>
</protein>
<proteinExistence type="predicted"/>
<reference evidence="1 2" key="2">
    <citation type="submission" date="2017-10" db="EMBL/GenBank/DDBJ databases">
        <authorList>
            <person name="Banno H."/>
            <person name="Chua N.-H."/>
        </authorList>
    </citation>
    <scope>NUCLEOTIDE SEQUENCE [LARGE SCALE GENOMIC DNA]</scope>
    <source>
        <strain evidence="1 2">JK626</strain>
    </source>
</reference>
<evidence type="ECO:0000313" key="2">
    <source>
        <dbReference type="Proteomes" id="UP000225889"/>
    </source>
</evidence>
<sequence length="110" mass="13137">MKIFNWYKGENLIAEIHADFTAKDVKVINYTERLLDRPFGVKDNPSWDDFEKFLESRCVPRTRDHIGWYLEGIGLQYYVPLDIVHKTRGRMEGDQFILIDTEYDYEGEKI</sequence>
<dbReference type="RefSeq" id="WP_099392051.1">
    <property type="nucleotide sequence ID" value="NZ_PDYF01000012.1"/>
</dbReference>
<comment type="caution">
    <text evidence="1">The sequence shown here is derived from an EMBL/GenBank/DDBJ whole genome shotgun (WGS) entry which is preliminary data.</text>
</comment>
<dbReference type="AlphaFoldDB" id="A0A2G3DV79"/>
<name>A0A2G3DV79_9FIRM</name>
<dbReference type="EMBL" id="PDYF01000012">
    <property type="protein sequence ID" value="PHU34780.1"/>
    <property type="molecule type" value="Genomic_DNA"/>
</dbReference>